<keyword evidence="4" id="KW-1185">Reference proteome</keyword>
<protein>
    <recommendedName>
        <fullName evidence="2">Toprim domain-containing protein</fullName>
    </recommendedName>
</protein>
<dbReference type="Pfam" id="PF13155">
    <property type="entry name" value="Toprim_2"/>
    <property type="match status" value="1"/>
</dbReference>
<accession>A0A1B8ZXN5</accession>
<dbReference type="Proteomes" id="UP000092651">
    <property type="component" value="Unassembled WGS sequence"/>
</dbReference>
<feature type="compositionally biased region" description="Basic and acidic residues" evidence="1">
    <location>
        <begin position="193"/>
        <end position="206"/>
    </location>
</feature>
<proteinExistence type="predicted"/>
<evidence type="ECO:0000313" key="3">
    <source>
        <dbReference type="EMBL" id="OCA76367.1"/>
    </source>
</evidence>
<dbReference type="PROSITE" id="PS50880">
    <property type="entry name" value="TOPRIM"/>
    <property type="match status" value="1"/>
</dbReference>
<gene>
    <name evidence="3" type="ORF">BBI01_06650</name>
</gene>
<sequence>MSSRIYPFIKEIWFTIKDKPYYAIGFENRSGGWELRNPYYKGALLNKDISIIHIGTAVQNAGNQELHPERVLPLHPDGRLDNKVVVLEGFLDALSFLELKGSYQGDLLVLNSTSLLKKAIDILKGYTEINLFLDNDKAGKKSNNTILNVYPHAKDFSHIYSDYKDLNQYLMKKRQRQALPKPKTEGIAQQKNDSAEKRAPCKDVKNKATKGLRRRM</sequence>
<dbReference type="SUPFAM" id="SSF56731">
    <property type="entry name" value="DNA primase core"/>
    <property type="match status" value="1"/>
</dbReference>
<dbReference type="OrthoDB" id="8536512at2"/>
<reference evidence="3 4" key="1">
    <citation type="submission" date="2016-07" db="EMBL/GenBank/DDBJ databases">
        <authorList>
            <person name="Jeong J.-J."/>
            <person name="Kim D.W."/>
            <person name="Sang M.K."/>
            <person name="Choi I.-G."/>
            <person name="Kim K.D."/>
        </authorList>
    </citation>
    <scope>NUCLEOTIDE SEQUENCE [LARGE SCALE GENOMIC DNA]</scope>
    <source>
        <strain evidence="3 4">UTM-3</strain>
    </source>
</reference>
<comment type="caution">
    <text evidence="3">The sequence shown here is derived from an EMBL/GenBank/DDBJ whole genome shotgun (WGS) entry which is preliminary data.</text>
</comment>
<evidence type="ECO:0000256" key="1">
    <source>
        <dbReference type="SAM" id="MobiDB-lite"/>
    </source>
</evidence>
<dbReference type="AlphaFoldDB" id="A0A1B8ZXN5"/>
<evidence type="ECO:0000259" key="2">
    <source>
        <dbReference type="PROSITE" id="PS50880"/>
    </source>
</evidence>
<dbReference type="RefSeq" id="WP_065394037.1">
    <property type="nucleotide sequence ID" value="NZ_MAYH01000012.1"/>
</dbReference>
<feature type="compositionally biased region" description="Basic residues" evidence="1">
    <location>
        <begin position="207"/>
        <end position="216"/>
    </location>
</feature>
<evidence type="ECO:0000313" key="4">
    <source>
        <dbReference type="Proteomes" id="UP000092651"/>
    </source>
</evidence>
<dbReference type="Gene3D" id="3.40.1360.10">
    <property type="match status" value="1"/>
</dbReference>
<feature type="region of interest" description="Disordered" evidence="1">
    <location>
        <begin position="175"/>
        <end position="216"/>
    </location>
</feature>
<dbReference type="EMBL" id="MAYH01000012">
    <property type="protein sequence ID" value="OCA76367.1"/>
    <property type="molecule type" value="Genomic_DNA"/>
</dbReference>
<feature type="domain" description="Toprim" evidence="2">
    <location>
        <begin position="82"/>
        <end position="178"/>
    </location>
</feature>
<dbReference type="InterPro" id="IPR006171">
    <property type="entry name" value="TOPRIM_dom"/>
</dbReference>
<organism evidence="3 4">
    <name type="scientific">Chryseobacterium artocarpi</name>
    <dbReference type="NCBI Taxonomy" id="1414727"/>
    <lineage>
        <taxon>Bacteria</taxon>
        <taxon>Pseudomonadati</taxon>
        <taxon>Bacteroidota</taxon>
        <taxon>Flavobacteriia</taxon>
        <taxon>Flavobacteriales</taxon>
        <taxon>Weeksellaceae</taxon>
        <taxon>Chryseobacterium group</taxon>
        <taxon>Chryseobacterium</taxon>
    </lineage>
</organism>
<name>A0A1B8ZXN5_9FLAO</name>